<dbReference type="EMBL" id="UOGK01000496">
    <property type="protein sequence ID" value="VAX41140.1"/>
    <property type="molecule type" value="Genomic_DNA"/>
</dbReference>
<dbReference type="InterPro" id="IPR002033">
    <property type="entry name" value="TatC"/>
</dbReference>
<dbReference type="GO" id="GO:0043953">
    <property type="term" value="P:protein transport by the Tat complex"/>
    <property type="evidence" value="ECO:0007669"/>
    <property type="project" value="TreeGrafter"/>
</dbReference>
<proteinExistence type="inferred from homology"/>
<evidence type="ECO:0000256" key="1">
    <source>
        <dbReference type="ARBA" id="ARBA00004141"/>
    </source>
</evidence>
<feature type="transmembrane region" description="Helical" evidence="6">
    <location>
        <begin position="276"/>
        <end position="291"/>
    </location>
</feature>
<dbReference type="PANTHER" id="PTHR30371:SF0">
    <property type="entry name" value="SEC-INDEPENDENT PROTEIN TRANSLOCASE PROTEIN TATC, CHLOROPLASTIC-RELATED"/>
    <property type="match status" value="1"/>
</dbReference>
<feature type="transmembrane region" description="Helical" evidence="6">
    <location>
        <begin position="88"/>
        <end position="109"/>
    </location>
</feature>
<protein>
    <submittedName>
        <fullName evidence="7">Twin-arginine translocation protein TatC</fullName>
    </submittedName>
</protein>
<evidence type="ECO:0000256" key="5">
    <source>
        <dbReference type="SAM" id="MobiDB-lite"/>
    </source>
</evidence>
<feature type="region of interest" description="Disordered" evidence="5">
    <location>
        <begin position="325"/>
        <end position="344"/>
    </location>
</feature>
<dbReference type="GO" id="GO:0065002">
    <property type="term" value="P:intracellular protein transmembrane transport"/>
    <property type="evidence" value="ECO:0007669"/>
    <property type="project" value="TreeGrafter"/>
</dbReference>
<reference evidence="7" key="1">
    <citation type="submission" date="2018-06" db="EMBL/GenBank/DDBJ databases">
        <authorList>
            <person name="Zhirakovskaya E."/>
        </authorList>
    </citation>
    <scope>NUCLEOTIDE SEQUENCE</scope>
</reference>
<comment type="subcellular location">
    <subcellularLocation>
        <location evidence="1">Membrane</location>
        <topology evidence="1">Multi-pass membrane protein</topology>
    </subcellularLocation>
</comment>
<feature type="transmembrane region" description="Helical" evidence="6">
    <location>
        <begin position="121"/>
        <end position="152"/>
    </location>
</feature>
<gene>
    <name evidence="7" type="ORF">MNBD_PLANCTO03-1548</name>
</gene>
<feature type="compositionally biased region" description="Basic and acidic residues" evidence="5">
    <location>
        <begin position="329"/>
        <end position="344"/>
    </location>
</feature>
<dbReference type="GO" id="GO:0009977">
    <property type="term" value="F:proton motive force dependent protein transmembrane transporter activity"/>
    <property type="evidence" value="ECO:0007669"/>
    <property type="project" value="TreeGrafter"/>
</dbReference>
<dbReference type="AlphaFoldDB" id="A0A3B1DZI8"/>
<organism evidence="7">
    <name type="scientific">hydrothermal vent metagenome</name>
    <dbReference type="NCBI Taxonomy" id="652676"/>
    <lineage>
        <taxon>unclassified sequences</taxon>
        <taxon>metagenomes</taxon>
        <taxon>ecological metagenomes</taxon>
    </lineage>
</organism>
<name>A0A3B1DZI8_9ZZZZ</name>
<evidence type="ECO:0000256" key="3">
    <source>
        <dbReference type="ARBA" id="ARBA00022989"/>
    </source>
</evidence>
<dbReference type="PANTHER" id="PTHR30371">
    <property type="entry name" value="SEC-INDEPENDENT PROTEIN TRANSLOCASE PROTEIN TATC"/>
    <property type="match status" value="1"/>
</dbReference>
<evidence type="ECO:0000256" key="6">
    <source>
        <dbReference type="SAM" id="Phobius"/>
    </source>
</evidence>
<keyword evidence="3 6" id="KW-1133">Transmembrane helix</keyword>
<dbReference type="Pfam" id="PF00902">
    <property type="entry name" value="TatC"/>
    <property type="match status" value="2"/>
</dbReference>
<dbReference type="GO" id="GO:0033281">
    <property type="term" value="C:TAT protein transport complex"/>
    <property type="evidence" value="ECO:0007669"/>
    <property type="project" value="TreeGrafter"/>
</dbReference>
<evidence type="ECO:0000313" key="7">
    <source>
        <dbReference type="EMBL" id="VAX41140.1"/>
    </source>
</evidence>
<dbReference type="PRINTS" id="PR01840">
    <property type="entry name" value="TATCFAMILY"/>
</dbReference>
<keyword evidence="4 6" id="KW-0472">Membrane</keyword>
<accession>A0A3B1DZI8</accession>
<evidence type="ECO:0000256" key="4">
    <source>
        <dbReference type="ARBA" id="ARBA00023136"/>
    </source>
</evidence>
<keyword evidence="2 6" id="KW-0812">Transmembrane</keyword>
<sequence length="344" mass="37761">MPLPKQNQATSLLMDAVMPFGDHLEELRKRLIFSILGILPILIVAVGFSRKLLNFVIDPVERALRNADLNAQLIQTSPVETFMTALKLAVVVTILIGSPWILFQIWLFVAPGLHKNERRFVYILLPMSAALTASAIVFLYMLLLPIVLAFFITFGTSISGPEITTAPVAEGTAFPEVPALIADPETLAPGQLWYNDDRKELRLAIPGKEEGSIEVLATPMTKSTGILQQYRVSEYTKMFLSLALAFSLGFQTPVVVLLLGWVGIIEPVNLLKYRKQVAMVCVVAGAFLTPADPLSMMLLAGPLYVLFEFGVILHRLLPAERVSQGFGRKNSDPSTKEGPDAGDE</sequence>
<feature type="transmembrane region" description="Helical" evidence="6">
    <location>
        <begin position="31"/>
        <end position="49"/>
    </location>
</feature>
<dbReference type="HAMAP" id="MF_00902">
    <property type="entry name" value="TatC"/>
    <property type="match status" value="1"/>
</dbReference>
<feature type="transmembrane region" description="Helical" evidence="6">
    <location>
        <begin position="239"/>
        <end position="264"/>
    </location>
</feature>
<evidence type="ECO:0000256" key="2">
    <source>
        <dbReference type="ARBA" id="ARBA00022692"/>
    </source>
</evidence>